<keyword evidence="9" id="KW-0325">Glycoprotein</keyword>
<evidence type="ECO:0000256" key="2">
    <source>
        <dbReference type="ARBA" id="ARBA00022723"/>
    </source>
</evidence>
<evidence type="ECO:0000259" key="12">
    <source>
        <dbReference type="PROSITE" id="PS51864"/>
    </source>
</evidence>
<feature type="signal peptide" evidence="11">
    <location>
        <begin position="1"/>
        <end position="19"/>
    </location>
</feature>
<feature type="domain" description="Peptidase M12A" evidence="12">
    <location>
        <begin position="87"/>
        <end position="282"/>
    </location>
</feature>
<evidence type="ECO:0000256" key="6">
    <source>
        <dbReference type="ARBA" id="ARBA00023049"/>
    </source>
</evidence>
<evidence type="ECO:0000256" key="10">
    <source>
        <dbReference type="PROSITE-ProRule" id="PRU01211"/>
    </source>
</evidence>
<name>A0A8I6RH24_CIMLE</name>
<keyword evidence="14" id="KW-1185">Reference proteome</keyword>
<sequence length="289" mass="32900">MPAFNRALCGYFLCSFAFAYQELGHEVEQGLNDLLDAFGSQLYQAPKFSTGDRVANWRESDGVNPEEMGEYPEGDILFPLRDSAARNGITTLSSRWKRGKIPYVISGSFSYQDRQMLDRAFDEYARLTCIRFVPRSTETDYLYITSENTGCWSSVGKIGGAQQLNLQSPGCLTQLGTVMHELMHAIGFMHEQNRWERNRYVTIKFENIEPGKEINFEKAKRKTTDGQGIEYDYSSVMHYSGTAFSINEQPTIVAKVPGVKLGQRVNLSRKDVKKIRRMYRCNKGVSNIN</sequence>
<dbReference type="CDD" id="cd04280">
    <property type="entry name" value="ZnMc_astacin_like"/>
    <property type="match status" value="1"/>
</dbReference>
<dbReference type="PRINTS" id="PR00480">
    <property type="entry name" value="ASTACIN"/>
</dbReference>
<dbReference type="KEGG" id="clec:106664672"/>
<evidence type="ECO:0000256" key="4">
    <source>
        <dbReference type="ARBA" id="ARBA00022801"/>
    </source>
</evidence>
<dbReference type="EC" id="3.4.24.-" evidence="11"/>
<feature type="binding site" evidence="10">
    <location>
        <position position="190"/>
    </location>
    <ligand>
        <name>Zn(2+)</name>
        <dbReference type="ChEBI" id="CHEBI:29105"/>
        <note>catalytic</note>
    </ligand>
</feature>
<dbReference type="PANTHER" id="PTHR10127">
    <property type="entry name" value="DISCOIDIN, CUB, EGF, LAMININ , AND ZINC METALLOPROTEASE DOMAIN CONTAINING"/>
    <property type="match status" value="1"/>
</dbReference>
<dbReference type="RefSeq" id="XP_014246116.1">
    <property type="nucleotide sequence ID" value="XM_014390630.2"/>
</dbReference>
<dbReference type="Gene3D" id="3.40.390.10">
    <property type="entry name" value="Collagenase (Catalytic Domain)"/>
    <property type="match status" value="1"/>
</dbReference>
<dbReference type="SMART" id="SM00235">
    <property type="entry name" value="ZnMc"/>
    <property type="match status" value="1"/>
</dbReference>
<dbReference type="OrthoDB" id="291007at2759"/>
<keyword evidence="6 10" id="KW-0482">Metalloprotease</keyword>
<dbReference type="GO" id="GO:0004222">
    <property type="term" value="F:metalloendopeptidase activity"/>
    <property type="evidence" value="ECO:0007669"/>
    <property type="project" value="UniProtKB-UniRule"/>
</dbReference>
<feature type="active site" evidence="10">
    <location>
        <position position="181"/>
    </location>
</feature>
<dbReference type="FunFam" id="3.40.390.10:FF:000015">
    <property type="entry name" value="Meprin A subunit"/>
    <property type="match status" value="1"/>
</dbReference>
<dbReference type="GeneID" id="106664672"/>
<dbReference type="PROSITE" id="PS51864">
    <property type="entry name" value="ASTACIN"/>
    <property type="match status" value="1"/>
</dbReference>
<keyword evidence="8" id="KW-1015">Disulfide bond</keyword>
<dbReference type="Proteomes" id="UP000494040">
    <property type="component" value="Unassembled WGS sequence"/>
</dbReference>
<feature type="binding site" evidence="10">
    <location>
        <position position="180"/>
    </location>
    <ligand>
        <name>Zn(2+)</name>
        <dbReference type="ChEBI" id="CHEBI:29105"/>
        <note>catalytic</note>
    </ligand>
</feature>
<evidence type="ECO:0000256" key="11">
    <source>
        <dbReference type="RuleBase" id="RU361183"/>
    </source>
</evidence>
<dbReference type="InterPro" id="IPR034035">
    <property type="entry name" value="Astacin-like_dom"/>
</dbReference>
<dbReference type="EnsemblMetazoa" id="XM_014390630.2">
    <property type="protein sequence ID" value="XP_014246116.1"/>
    <property type="gene ID" value="LOC106664672"/>
</dbReference>
<comment type="caution">
    <text evidence="10">Lacks conserved residue(s) required for the propagation of feature annotation.</text>
</comment>
<keyword evidence="1 10" id="KW-0645">Protease</keyword>
<keyword evidence="5 10" id="KW-0862">Zinc</keyword>
<evidence type="ECO:0000256" key="3">
    <source>
        <dbReference type="ARBA" id="ARBA00022729"/>
    </source>
</evidence>
<keyword evidence="4 10" id="KW-0378">Hydrolase</keyword>
<dbReference type="OMA" id="MHYEANE"/>
<protein>
    <recommendedName>
        <fullName evidence="11">Metalloendopeptidase</fullName>
        <ecNumber evidence="11">3.4.24.-</ecNumber>
    </recommendedName>
</protein>
<evidence type="ECO:0000256" key="1">
    <source>
        <dbReference type="ARBA" id="ARBA00022670"/>
    </source>
</evidence>
<dbReference type="GO" id="GO:0006508">
    <property type="term" value="P:proteolysis"/>
    <property type="evidence" value="ECO:0007669"/>
    <property type="project" value="UniProtKB-KW"/>
</dbReference>
<keyword evidence="2 10" id="KW-0479">Metal-binding</keyword>
<dbReference type="InterPro" id="IPR024079">
    <property type="entry name" value="MetalloPept_cat_dom_sf"/>
</dbReference>
<evidence type="ECO:0000256" key="7">
    <source>
        <dbReference type="ARBA" id="ARBA00023145"/>
    </source>
</evidence>
<feature type="binding site" evidence="10">
    <location>
        <position position="184"/>
    </location>
    <ligand>
        <name>Zn(2+)</name>
        <dbReference type="ChEBI" id="CHEBI:29105"/>
        <note>catalytic</note>
    </ligand>
</feature>
<proteinExistence type="predicted"/>
<evidence type="ECO:0000313" key="14">
    <source>
        <dbReference type="Proteomes" id="UP000494040"/>
    </source>
</evidence>
<evidence type="ECO:0000256" key="5">
    <source>
        <dbReference type="ARBA" id="ARBA00022833"/>
    </source>
</evidence>
<dbReference type="GO" id="GO:0008270">
    <property type="term" value="F:zinc ion binding"/>
    <property type="evidence" value="ECO:0007669"/>
    <property type="project" value="UniProtKB-UniRule"/>
</dbReference>
<feature type="chain" id="PRO_5035340611" description="Metalloendopeptidase" evidence="11">
    <location>
        <begin position="20"/>
        <end position="289"/>
    </location>
</feature>
<keyword evidence="3 11" id="KW-0732">Signal</keyword>
<accession>A0A8I6RH24</accession>
<comment type="cofactor">
    <cofactor evidence="10 11">
        <name>Zn(2+)</name>
        <dbReference type="ChEBI" id="CHEBI:29105"/>
    </cofactor>
    <text evidence="10 11">Binds 1 zinc ion per subunit.</text>
</comment>
<evidence type="ECO:0000256" key="9">
    <source>
        <dbReference type="ARBA" id="ARBA00023180"/>
    </source>
</evidence>
<evidence type="ECO:0000256" key="8">
    <source>
        <dbReference type="ARBA" id="ARBA00023157"/>
    </source>
</evidence>
<organism evidence="13 14">
    <name type="scientific">Cimex lectularius</name>
    <name type="common">Bed bug</name>
    <name type="synonym">Acanthia lectularia</name>
    <dbReference type="NCBI Taxonomy" id="79782"/>
    <lineage>
        <taxon>Eukaryota</taxon>
        <taxon>Metazoa</taxon>
        <taxon>Ecdysozoa</taxon>
        <taxon>Arthropoda</taxon>
        <taxon>Hexapoda</taxon>
        <taxon>Insecta</taxon>
        <taxon>Pterygota</taxon>
        <taxon>Neoptera</taxon>
        <taxon>Paraneoptera</taxon>
        <taxon>Hemiptera</taxon>
        <taxon>Heteroptera</taxon>
        <taxon>Panheteroptera</taxon>
        <taxon>Cimicomorpha</taxon>
        <taxon>Cimicidae</taxon>
        <taxon>Cimex</taxon>
    </lineage>
</organism>
<keyword evidence="7" id="KW-0865">Zymogen</keyword>
<dbReference type="InterPro" id="IPR001506">
    <property type="entry name" value="Peptidase_M12A"/>
</dbReference>
<dbReference type="AlphaFoldDB" id="A0A8I6RH24"/>
<evidence type="ECO:0000313" key="13">
    <source>
        <dbReference type="EnsemblMetazoa" id="XP_014246116.1"/>
    </source>
</evidence>
<dbReference type="SUPFAM" id="SSF55486">
    <property type="entry name" value="Metalloproteases ('zincins'), catalytic domain"/>
    <property type="match status" value="1"/>
</dbReference>
<dbReference type="PANTHER" id="PTHR10127:SF780">
    <property type="entry name" value="METALLOENDOPEPTIDASE"/>
    <property type="match status" value="1"/>
</dbReference>
<dbReference type="Pfam" id="PF01400">
    <property type="entry name" value="Astacin"/>
    <property type="match status" value="1"/>
</dbReference>
<reference evidence="13" key="1">
    <citation type="submission" date="2022-01" db="UniProtKB">
        <authorList>
            <consortium name="EnsemblMetazoa"/>
        </authorList>
    </citation>
    <scope>IDENTIFICATION</scope>
</reference>
<dbReference type="InterPro" id="IPR006026">
    <property type="entry name" value="Peptidase_Metallo"/>
</dbReference>